<protein>
    <submittedName>
        <fullName evidence="1">Uncharacterized protein</fullName>
    </submittedName>
</protein>
<dbReference type="Proteomes" id="UP001054945">
    <property type="component" value="Unassembled WGS sequence"/>
</dbReference>
<dbReference type="AlphaFoldDB" id="A0AAV4RBL5"/>
<comment type="caution">
    <text evidence="1">The sequence shown here is derived from an EMBL/GenBank/DDBJ whole genome shotgun (WGS) entry which is preliminary data.</text>
</comment>
<gene>
    <name evidence="1" type="ORF">CEXT_805451</name>
</gene>
<sequence length="99" mass="11228">MLILNPASQNQNIIHQTISTNYVHFKTKLGNIIHQTTSAHNAHFKPGFPKSEVLSTRLLLAQYTHFKTRSPKMRSIIHQTISAHNANLNPGLKIENIIH</sequence>
<evidence type="ECO:0000313" key="2">
    <source>
        <dbReference type="Proteomes" id="UP001054945"/>
    </source>
</evidence>
<organism evidence="1 2">
    <name type="scientific">Caerostris extrusa</name>
    <name type="common">Bark spider</name>
    <name type="synonym">Caerostris bankana</name>
    <dbReference type="NCBI Taxonomy" id="172846"/>
    <lineage>
        <taxon>Eukaryota</taxon>
        <taxon>Metazoa</taxon>
        <taxon>Ecdysozoa</taxon>
        <taxon>Arthropoda</taxon>
        <taxon>Chelicerata</taxon>
        <taxon>Arachnida</taxon>
        <taxon>Araneae</taxon>
        <taxon>Araneomorphae</taxon>
        <taxon>Entelegynae</taxon>
        <taxon>Araneoidea</taxon>
        <taxon>Araneidae</taxon>
        <taxon>Caerostris</taxon>
    </lineage>
</organism>
<name>A0AAV4RBL5_CAEEX</name>
<keyword evidence="2" id="KW-1185">Reference proteome</keyword>
<reference evidence="1 2" key="1">
    <citation type="submission" date="2021-06" db="EMBL/GenBank/DDBJ databases">
        <title>Caerostris extrusa draft genome.</title>
        <authorList>
            <person name="Kono N."/>
            <person name="Arakawa K."/>
        </authorList>
    </citation>
    <scope>NUCLEOTIDE SEQUENCE [LARGE SCALE GENOMIC DNA]</scope>
</reference>
<evidence type="ECO:0000313" key="1">
    <source>
        <dbReference type="EMBL" id="GIY19363.1"/>
    </source>
</evidence>
<accession>A0AAV4RBL5</accession>
<proteinExistence type="predicted"/>
<dbReference type="EMBL" id="BPLR01007745">
    <property type="protein sequence ID" value="GIY19363.1"/>
    <property type="molecule type" value="Genomic_DNA"/>
</dbReference>